<proteinExistence type="predicted"/>
<gene>
    <name evidence="1" type="ORF">EDC52_111104</name>
</gene>
<reference evidence="1 2" key="1">
    <citation type="submission" date="2019-03" db="EMBL/GenBank/DDBJ databases">
        <title>Genomic Encyclopedia of Type Strains, Phase IV (KMG-IV): sequencing the most valuable type-strain genomes for metagenomic binning, comparative biology and taxonomic classification.</title>
        <authorList>
            <person name="Goeker M."/>
        </authorList>
    </citation>
    <scope>NUCLEOTIDE SEQUENCE [LARGE SCALE GENOMIC DNA]</scope>
    <source>
        <strain evidence="1 2">DSM 19580</strain>
    </source>
</reference>
<dbReference type="Proteomes" id="UP000295719">
    <property type="component" value="Unassembled WGS sequence"/>
</dbReference>
<dbReference type="EMBL" id="SMCR01000011">
    <property type="protein sequence ID" value="TCV92655.1"/>
    <property type="molecule type" value="Genomic_DNA"/>
</dbReference>
<evidence type="ECO:0000313" key="2">
    <source>
        <dbReference type="Proteomes" id="UP000295719"/>
    </source>
</evidence>
<dbReference type="AlphaFoldDB" id="A0A4R3YIZ5"/>
<sequence>MILIVLSYGMLLALHKMEILILYAKSGGSDVDYHCREECVTRTV</sequence>
<evidence type="ECO:0000313" key="1">
    <source>
        <dbReference type="EMBL" id="TCV92655.1"/>
    </source>
</evidence>
<name>A0A4R3YIZ5_9GAMM</name>
<comment type="caution">
    <text evidence="1">The sequence shown here is derived from an EMBL/GenBank/DDBJ whole genome shotgun (WGS) entry which is preliminary data.</text>
</comment>
<protein>
    <submittedName>
        <fullName evidence="1">Uncharacterized protein</fullName>
    </submittedName>
</protein>
<keyword evidence="2" id="KW-1185">Reference proteome</keyword>
<organism evidence="1 2">
    <name type="scientific">Biostraticola tofi</name>
    <dbReference type="NCBI Taxonomy" id="466109"/>
    <lineage>
        <taxon>Bacteria</taxon>
        <taxon>Pseudomonadati</taxon>
        <taxon>Pseudomonadota</taxon>
        <taxon>Gammaproteobacteria</taxon>
        <taxon>Enterobacterales</taxon>
        <taxon>Bruguierivoracaceae</taxon>
        <taxon>Biostraticola</taxon>
    </lineage>
</organism>
<accession>A0A4R3YIZ5</accession>